<gene>
    <name evidence="2" type="ORF">CQW23_31741</name>
</gene>
<evidence type="ECO:0000313" key="3">
    <source>
        <dbReference type="Proteomes" id="UP000224567"/>
    </source>
</evidence>
<evidence type="ECO:0000313" key="2">
    <source>
        <dbReference type="EMBL" id="PHT28685.1"/>
    </source>
</evidence>
<dbReference type="AlphaFoldDB" id="A0A2G2V6T4"/>
<comment type="caution">
    <text evidence="2">The sequence shown here is derived from an EMBL/GenBank/DDBJ whole genome shotgun (WGS) entry which is preliminary data.</text>
</comment>
<dbReference type="PANTHER" id="PTHR33349:SF1">
    <property type="entry name" value="EMB|CAB62594.1"/>
    <property type="match status" value="1"/>
</dbReference>
<dbReference type="GO" id="GO:0005516">
    <property type="term" value="F:calmodulin binding"/>
    <property type="evidence" value="ECO:0007669"/>
    <property type="project" value="InterPro"/>
</dbReference>
<organism evidence="2 3">
    <name type="scientific">Capsicum baccatum</name>
    <name type="common">Peruvian pepper</name>
    <dbReference type="NCBI Taxonomy" id="33114"/>
    <lineage>
        <taxon>Eukaryota</taxon>
        <taxon>Viridiplantae</taxon>
        <taxon>Streptophyta</taxon>
        <taxon>Embryophyta</taxon>
        <taxon>Tracheophyta</taxon>
        <taxon>Spermatophyta</taxon>
        <taxon>Magnoliopsida</taxon>
        <taxon>eudicotyledons</taxon>
        <taxon>Gunneridae</taxon>
        <taxon>Pentapetalae</taxon>
        <taxon>asterids</taxon>
        <taxon>lamiids</taxon>
        <taxon>Solanales</taxon>
        <taxon>Solanaceae</taxon>
        <taxon>Solanoideae</taxon>
        <taxon>Capsiceae</taxon>
        <taxon>Capsicum</taxon>
    </lineage>
</organism>
<reference evidence="3" key="2">
    <citation type="journal article" date="2017" name="J. Anim. Genet.">
        <title>Multiple reference genome sequences of hot pepper reveal the massive evolution of plant disease resistance genes by retroduplication.</title>
        <authorList>
            <person name="Kim S."/>
            <person name="Park J."/>
            <person name="Yeom S.-I."/>
            <person name="Kim Y.-M."/>
            <person name="Seo E."/>
            <person name="Kim K.-T."/>
            <person name="Kim M.-S."/>
            <person name="Lee J.M."/>
            <person name="Cheong K."/>
            <person name="Shin H.-S."/>
            <person name="Kim S.-B."/>
            <person name="Han K."/>
            <person name="Lee J."/>
            <person name="Park M."/>
            <person name="Lee H.-A."/>
            <person name="Lee H.-Y."/>
            <person name="Lee Y."/>
            <person name="Oh S."/>
            <person name="Lee J.H."/>
            <person name="Choi E."/>
            <person name="Choi E."/>
            <person name="Lee S.E."/>
            <person name="Jeon J."/>
            <person name="Kim H."/>
            <person name="Choi G."/>
            <person name="Song H."/>
            <person name="Lee J."/>
            <person name="Lee S.-C."/>
            <person name="Kwon J.-K."/>
            <person name="Lee H.-Y."/>
            <person name="Koo N."/>
            <person name="Hong Y."/>
            <person name="Kim R.W."/>
            <person name="Kang W.-H."/>
            <person name="Huh J.H."/>
            <person name="Kang B.-C."/>
            <person name="Yang T.-J."/>
            <person name="Lee Y.-H."/>
            <person name="Bennetzen J.L."/>
            <person name="Choi D."/>
        </authorList>
    </citation>
    <scope>NUCLEOTIDE SEQUENCE [LARGE SCALE GENOMIC DNA]</scope>
    <source>
        <strain evidence="3">cv. PBC81</strain>
    </source>
</reference>
<protein>
    <recommendedName>
        <fullName evidence="1">Calmodulin-binding domain-containing protein</fullName>
    </recommendedName>
</protein>
<proteinExistence type="predicted"/>
<dbReference type="EMBL" id="MLFT02000198">
    <property type="protein sequence ID" value="PHT28685.1"/>
    <property type="molecule type" value="Genomic_DNA"/>
</dbReference>
<dbReference type="SMART" id="SM01054">
    <property type="entry name" value="CaM_binding"/>
    <property type="match status" value="1"/>
</dbReference>
<name>A0A2G2V6T4_CAPBA</name>
<dbReference type="STRING" id="33114.A0A2G2V6T4"/>
<dbReference type="OrthoDB" id="766386at2759"/>
<reference evidence="2 3" key="1">
    <citation type="journal article" date="2017" name="Genome Biol.">
        <title>New reference genome sequences of hot pepper reveal the massive evolution of plant disease-resistance genes by retroduplication.</title>
        <authorList>
            <person name="Kim S."/>
            <person name="Park J."/>
            <person name="Yeom S.I."/>
            <person name="Kim Y.M."/>
            <person name="Seo E."/>
            <person name="Kim K.T."/>
            <person name="Kim M.S."/>
            <person name="Lee J.M."/>
            <person name="Cheong K."/>
            <person name="Shin H.S."/>
            <person name="Kim S.B."/>
            <person name="Han K."/>
            <person name="Lee J."/>
            <person name="Park M."/>
            <person name="Lee H.A."/>
            <person name="Lee H.Y."/>
            <person name="Lee Y."/>
            <person name="Oh S."/>
            <person name="Lee J.H."/>
            <person name="Choi E."/>
            <person name="Choi E."/>
            <person name="Lee S.E."/>
            <person name="Jeon J."/>
            <person name="Kim H."/>
            <person name="Choi G."/>
            <person name="Song H."/>
            <person name="Lee J."/>
            <person name="Lee S.C."/>
            <person name="Kwon J.K."/>
            <person name="Lee H.Y."/>
            <person name="Koo N."/>
            <person name="Hong Y."/>
            <person name="Kim R.W."/>
            <person name="Kang W.H."/>
            <person name="Huh J.H."/>
            <person name="Kang B.C."/>
            <person name="Yang T.J."/>
            <person name="Lee Y.H."/>
            <person name="Bennetzen J.L."/>
            <person name="Choi D."/>
        </authorList>
    </citation>
    <scope>NUCLEOTIDE SEQUENCE [LARGE SCALE GENOMIC DNA]</scope>
    <source>
        <strain evidence="3">cv. PBC81</strain>
    </source>
</reference>
<accession>A0A2G2V6T4</accession>
<dbReference type="Proteomes" id="UP000224567">
    <property type="component" value="Unassembled WGS sequence"/>
</dbReference>
<sequence>MLVEGKKEAVVNQKPYAPTGSMLGQGKKLNVVDRRPYPKVHSLEPSEIKTKKILLTPKSVHSLKLDSPSYKMPETEKKMKSSSKILRGVDAGGKKDSVANYRKQIITPKVSADKYLKMPTLLSPQKYSSVKPLILRIRSNKILKLLDPLKDQNNMRRDGTNKLNLEMVPEKTLHSALGKYTSSSKKLLHIAEAETVGKNQKKTLRKGKKGCSNDNNSSAVKLKFRRGKIVDLQQETSSPRRLTFRWGRHMGKSQDSNIRKRIFKKKGFDGDKSNTIPISGKIVLRHQDVQEKKDVQGLLNNVIEETASKLFETGKSKVKALVGDFETVISLHNKPSAITVS</sequence>
<keyword evidence="3" id="KW-1185">Reference proteome</keyword>
<feature type="domain" description="Calmodulin-binding" evidence="1">
    <location>
        <begin position="218"/>
        <end position="330"/>
    </location>
</feature>
<dbReference type="PANTHER" id="PTHR33349">
    <property type="entry name" value="EMB|CAB62594.1"/>
    <property type="match status" value="1"/>
</dbReference>
<evidence type="ECO:0000259" key="1">
    <source>
        <dbReference type="SMART" id="SM01054"/>
    </source>
</evidence>
<dbReference type="InterPro" id="IPR012417">
    <property type="entry name" value="CaM-bd_dom_pln"/>
</dbReference>
<dbReference type="Pfam" id="PF07839">
    <property type="entry name" value="CaM_binding"/>
    <property type="match status" value="1"/>
</dbReference>